<evidence type="ECO:0000256" key="9">
    <source>
        <dbReference type="ARBA" id="ARBA00052716"/>
    </source>
</evidence>
<keyword evidence="5 13" id="KW-0520">NAD</keyword>
<dbReference type="OrthoDB" id="9812273at2"/>
<feature type="binding site" evidence="13">
    <location>
        <position position="279"/>
    </location>
    <ligand>
        <name>NADPH</name>
        <dbReference type="ChEBI" id="CHEBI:57783"/>
    </ligand>
</feature>
<keyword evidence="2 13" id="KW-0444">Lipid biosynthesis</keyword>
<proteinExistence type="inferred from homology"/>
<feature type="domain" description="Glycerol-3-phosphate dehydrogenase NAD-dependent N-terminal" evidence="18">
    <location>
        <begin position="5"/>
        <end position="158"/>
    </location>
</feature>
<evidence type="ECO:0000256" key="2">
    <source>
        <dbReference type="ARBA" id="ARBA00022516"/>
    </source>
</evidence>
<feature type="binding site" evidence="13">
    <location>
        <position position="136"/>
    </location>
    <ligand>
        <name>sn-glycerol 3-phosphate</name>
        <dbReference type="ChEBI" id="CHEBI:57597"/>
    </ligand>
</feature>
<feature type="binding site" evidence="13">
    <location>
        <position position="108"/>
    </location>
    <ligand>
        <name>NADPH</name>
        <dbReference type="ChEBI" id="CHEBI:57783"/>
    </ligand>
</feature>
<evidence type="ECO:0000256" key="11">
    <source>
        <dbReference type="ARBA" id="ARBA00069372"/>
    </source>
</evidence>
<keyword evidence="8 13" id="KW-1208">Phospholipid metabolism</keyword>
<feature type="binding site" evidence="13">
    <location>
        <position position="255"/>
    </location>
    <ligand>
        <name>NADPH</name>
        <dbReference type="ChEBI" id="CHEBI:57783"/>
    </ligand>
</feature>
<evidence type="ECO:0000313" key="20">
    <source>
        <dbReference type="EMBL" id="SFI16066.1"/>
    </source>
</evidence>
<feature type="active site" description="Proton acceptor" evidence="13 14">
    <location>
        <position position="191"/>
    </location>
</feature>
<keyword evidence="7 13" id="KW-0594">Phospholipid biosynthesis</keyword>
<feature type="binding site" evidence="13">
    <location>
        <position position="244"/>
    </location>
    <ligand>
        <name>sn-glycerol 3-phosphate</name>
        <dbReference type="ChEBI" id="CHEBI:57597"/>
    </ligand>
</feature>
<dbReference type="RefSeq" id="WP_093372852.1">
    <property type="nucleotide sequence ID" value="NZ_FOQA01000007.1"/>
</dbReference>
<keyword evidence="6 13" id="KW-0443">Lipid metabolism</keyword>
<dbReference type="FunFam" id="1.10.1040.10:FF:000001">
    <property type="entry name" value="Glycerol-3-phosphate dehydrogenase [NAD(P)+]"/>
    <property type="match status" value="1"/>
</dbReference>
<comment type="function">
    <text evidence="13">Catalyzes the reduction of the glycolytic intermediate dihydroxyacetone phosphate (DHAP) to sn-glycerol 3-phosphate (G3P), the key precursor for phospholipid synthesis.</text>
</comment>
<dbReference type="AlphaFoldDB" id="A0A1I3FXX1"/>
<evidence type="ECO:0000256" key="14">
    <source>
        <dbReference type="PIRSR" id="PIRSR000114-1"/>
    </source>
</evidence>
<dbReference type="PANTHER" id="PTHR11728:SF1">
    <property type="entry name" value="GLYCEROL-3-PHOSPHATE DEHYDROGENASE [NAD(+)] 2, CHLOROPLASTIC"/>
    <property type="match status" value="1"/>
</dbReference>
<comment type="catalytic activity">
    <reaction evidence="13">
        <text>sn-glycerol 3-phosphate + NAD(+) = dihydroxyacetone phosphate + NADH + H(+)</text>
        <dbReference type="Rhea" id="RHEA:11092"/>
        <dbReference type="ChEBI" id="CHEBI:15378"/>
        <dbReference type="ChEBI" id="CHEBI:57540"/>
        <dbReference type="ChEBI" id="CHEBI:57597"/>
        <dbReference type="ChEBI" id="CHEBI:57642"/>
        <dbReference type="ChEBI" id="CHEBI:57945"/>
        <dbReference type="EC" id="1.1.1.94"/>
    </reaction>
</comment>
<evidence type="ECO:0000256" key="10">
    <source>
        <dbReference type="ARBA" id="ARBA00066687"/>
    </source>
</evidence>
<feature type="binding site" evidence="16">
    <location>
        <position position="255"/>
    </location>
    <ligand>
        <name>NAD(+)</name>
        <dbReference type="ChEBI" id="CHEBI:57540"/>
    </ligand>
</feature>
<dbReference type="EMBL" id="FOQA01000007">
    <property type="protein sequence ID" value="SFI16066.1"/>
    <property type="molecule type" value="Genomic_DNA"/>
</dbReference>
<evidence type="ECO:0000313" key="21">
    <source>
        <dbReference type="Proteomes" id="UP000199287"/>
    </source>
</evidence>
<dbReference type="InterPro" id="IPR036291">
    <property type="entry name" value="NAD(P)-bd_dom_sf"/>
</dbReference>
<dbReference type="HAMAP" id="MF_00394">
    <property type="entry name" value="NAD_Glyc3P_dehydrog"/>
    <property type="match status" value="1"/>
</dbReference>
<feature type="binding site" evidence="16">
    <location>
        <begin position="10"/>
        <end position="15"/>
    </location>
    <ligand>
        <name>NAD(+)</name>
        <dbReference type="ChEBI" id="CHEBI:57540"/>
    </ligand>
</feature>
<comment type="similarity">
    <text evidence="1 13 17">Belongs to the NAD-dependent glycerol-3-phosphate dehydrogenase family.</text>
</comment>
<feature type="binding site" evidence="13">
    <location>
        <position position="51"/>
    </location>
    <ligand>
        <name>NADPH</name>
        <dbReference type="ChEBI" id="CHEBI:57783"/>
    </ligand>
</feature>
<keyword evidence="21" id="KW-1185">Reference proteome</keyword>
<feature type="binding site" evidence="15">
    <location>
        <begin position="255"/>
        <end position="256"/>
    </location>
    <ligand>
        <name>substrate</name>
    </ligand>
</feature>
<dbReference type="PIRSF" id="PIRSF000114">
    <property type="entry name" value="Glycerol-3-P_dh"/>
    <property type="match status" value="1"/>
</dbReference>
<dbReference type="NCBIfam" id="NF000940">
    <property type="entry name" value="PRK00094.1-2"/>
    <property type="match status" value="1"/>
</dbReference>
<dbReference type="Pfam" id="PF01210">
    <property type="entry name" value="NAD_Gly3P_dh_N"/>
    <property type="match status" value="1"/>
</dbReference>
<evidence type="ECO:0000256" key="3">
    <source>
        <dbReference type="ARBA" id="ARBA00022857"/>
    </source>
</evidence>
<comment type="pathway">
    <text evidence="13">Membrane lipid metabolism; glycerophospholipid metabolism.</text>
</comment>
<dbReference type="STRING" id="69895.SAMN05192551_10798"/>
<dbReference type="SUPFAM" id="SSF51735">
    <property type="entry name" value="NAD(P)-binding Rossmann-fold domains"/>
    <property type="match status" value="1"/>
</dbReference>
<evidence type="ECO:0000256" key="6">
    <source>
        <dbReference type="ARBA" id="ARBA00023098"/>
    </source>
</evidence>
<feature type="binding site" evidence="13">
    <location>
        <position position="14"/>
    </location>
    <ligand>
        <name>NADPH</name>
        <dbReference type="ChEBI" id="CHEBI:57783"/>
    </ligand>
</feature>
<comment type="subcellular location">
    <subcellularLocation>
        <location evidence="13">Cytoplasm</location>
    </subcellularLocation>
</comment>
<dbReference type="Pfam" id="PF07479">
    <property type="entry name" value="NAD_Gly3P_dh_C"/>
    <property type="match status" value="1"/>
</dbReference>
<dbReference type="UniPathway" id="UPA00940"/>
<dbReference type="GO" id="GO:0005829">
    <property type="term" value="C:cytosol"/>
    <property type="evidence" value="ECO:0007669"/>
    <property type="project" value="TreeGrafter"/>
</dbReference>
<dbReference type="InterPro" id="IPR011128">
    <property type="entry name" value="G3P_DH_NAD-dep_N"/>
</dbReference>
<dbReference type="GO" id="GO:0008654">
    <property type="term" value="P:phospholipid biosynthetic process"/>
    <property type="evidence" value="ECO:0007669"/>
    <property type="project" value="UniProtKB-KW"/>
</dbReference>
<dbReference type="EC" id="1.1.1.94" evidence="10 13"/>
<dbReference type="FunFam" id="3.40.50.720:FF:000019">
    <property type="entry name" value="Glycerol-3-phosphate dehydrogenase [NAD(P)+]"/>
    <property type="match status" value="1"/>
</dbReference>
<dbReference type="InterPro" id="IPR013328">
    <property type="entry name" value="6PGD_dom2"/>
</dbReference>
<dbReference type="InterPro" id="IPR008927">
    <property type="entry name" value="6-PGluconate_DH-like_C_sf"/>
</dbReference>
<feature type="domain" description="Glycerol-3-phosphate dehydrogenase NAD-dependent C-terminal" evidence="19">
    <location>
        <begin position="180"/>
        <end position="320"/>
    </location>
</feature>
<feature type="binding site" evidence="13">
    <location>
        <position position="138"/>
    </location>
    <ligand>
        <name>sn-glycerol 3-phosphate</name>
        <dbReference type="ChEBI" id="CHEBI:57597"/>
    </ligand>
</feature>
<dbReference type="Proteomes" id="UP000199287">
    <property type="component" value="Unassembled WGS sequence"/>
</dbReference>
<reference evidence="21" key="1">
    <citation type="submission" date="2016-10" db="EMBL/GenBank/DDBJ databases">
        <authorList>
            <person name="Varghese N."/>
            <person name="Submissions S."/>
        </authorList>
    </citation>
    <scope>NUCLEOTIDE SEQUENCE [LARGE SCALE GENOMIC DNA]</scope>
    <source>
        <strain evidence="21">Z-7934</strain>
    </source>
</reference>
<evidence type="ECO:0000256" key="15">
    <source>
        <dbReference type="PIRSR" id="PIRSR000114-2"/>
    </source>
</evidence>
<comment type="catalytic activity">
    <reaction evidence="9">
        <text>sn-glycerol 3-phosphate + NADP(+) = dihydroxyacetone phosphate + NADPH + H(+)</text>
        <dbReference type="Rhea" id="RHEA:11096"/>
        <dbReference type="ChEBI" id="CHEBI:15378"/>
        <dbReference type="ChEBI" id="CHEBI:57597"/>
        <dbReference type="ChEBI" id="CHEBI:57642"/>
        <dbReference type="ChEBI" id="CHEBI:57783"/>
        <dbReference type="ChEBI" id="CHEBI:58349"/>
        <dbReference type="EC" id="1.1.1.94"/>
    </reaction>
    <physiologicalReaction direction="right-to-left" evidence="9">
        <dbReference type="Rhea" id="RHEA:11098"/>
    </physiologicalReaction>
</comment>
<feature type="binding site" evidence="13">
    <location>
        <position position="255"/>
    </location>
    <ligand>
        <name>sn-glycerol 3-phosphate</name>
        <dbReference type="ChEBI" id="CHEBI:57597"/>
    </ligand>
</feature>
<gene>
    <name evidence="13" type="primary">gpsA</name>
    <name evidence="20" type="ORF">SAMN05192551_10798</name>
</gene>
<dbReference type="PANTHER" id="PTHR11728">
    <property type="entry name" value="GLYCEROL-3-PHOSPHATE DEHYDROGENASE"/>
    <property type="match status" value="1"/>
</dbReference>
<dbReference type="GO" id="GO:0046167">
    <property type="term" value="P:glycerol-3-phosphate biosynthetic process"/>
    <property type="evidence" value="ECO:0007669"/>
    <property type="project" value="UniProtKB-UniRule"/>
</dbReference>
<keyword evidence="4 13" id="KW-0560">Oxidoreductase</keyword>
<protein>
    <recommendedName>
        <fullName evidence="11 13">Glycerol-3-phosphate dehydrogenase [NAD(P)+]</fullName>
        <ecNumber evidence="10 13">1.1.1.94</ecNumber>
    </recommendedName>
    <alternativeName>
        <fullName evidence="13">NAD(P)(+)-dependent glycerol-3-phosphate dehydrogenase</fullName>
    </alternativeName>
    <alternativeName>
        <fullName evidence="12 13">NAD(P)H-dependent dihydroxyacetone-phosphate reductase</fullName>
    </alternativeName>
</protein>
<evidence type="ECO:0000259" key="18">
    <source>
        <dbReference type="Pfam" id="PF01210"/>
    </source>
</evidence>
<dbReference type="NCBIfam" id="NF000942">
    <property type="entry name" value="PRK00094.1-4"/>
    <property type="match status" value="1"/>
</dbReference>
<dbReference type="SUPFAM" id="SSF48179">
    <property type="entry name" value="6-phosphogluconate dehydrogenase C-terminal domain-like"/>
    <property type="match status" value="1"/>
</dbReference>
<evidence type="ECO:0000256" key="13">
    <source>
        <dbReference type="HAMAP-Rule" id="MF_00394"/>
    </source>
</evidence>
<dbReference type="GO" id="GO:0141153">
    <property type="term" value="F:glycerol-3-phosphate dehydrogenase (NADP+) activity"/>
    <property type="evidence" value="ECO:0007669"/>
    <property type="project" value="RHEA"/>
</dbReference>
<evidence type="ECO:0000256" key="5">
    <source>
        <dbReference type="ARBA" id="ARBA00023027"/>
    </source>
</evidence>
<keyword evidence="13" id="KW-0963">Cytoplasm</keyword>
<evidence type="ECO:0000256" key="1">
    <source>
        <dbReference type="ARBA" id="ARBA00011009"/>
    </source>
</evidence>
<comment type="caution">
    <text evidence="13">Lacks conserved residue(s) required for the propagation of feature annotation.</text>
</comment>
<dbReference type="GO" id="GO:0005975">
    <property type="term" value="P:carbohydrate metabolic process"/>
    <property type="evidence" value="ECO:0007669"/>
    <property type="project" value="InterPro"/>
</dbReference>
<feature type="binding site" evidence="13">
    <location>
        <position position="254"/>
    </location>
    <ligand>
        <name>sn-glycerol 3-phosphate</name>
        <dbReference type="ChEBI" id="CHEBI:57597"/>
    </ligand>
</feature>
<dbReference type="NCBIfam" id="NF000941">
    <property type="entry name" value="PRK00094.1-3"/>
    <property type="match status" value="1"/>
</dbReference>
<dbReference type="GO" id="GO:0141152">
    <property type="term" value="F:glycerol-3-phosphate dehydrogenase (NAD+) activity"/>
    <property type="evidence" value="ECO:0007669"/>
    <property type="project" value="RHEA"/>
</dbReference>
<evidence type="ECO:0000259" key="19">
    <source>
        <dbReference type="Pfam" id="PF07479"/>
    </source>
</evidence>
<evidence type="ECO:0000256" key="12">
    <source>
        <dbReference type="ARBA" id="ARBA00080511"/>
    </source>
</evidence>
<evidence type="ECO:0000256" key="4">
    <source>
        <dbReference type="ARBA" id="ARBA00023002"/>
    </source>
</evidence>
<feature type="binding site" evidence="13">
    <location>
        <position position="13"/>
    </location>
    <ligand>
        <name>NADPH</name>
        <dbReference type="ChEBI" id="CHEBI:57783"/>
    </ligand>
</feature>
<feature type="binding site" evidence="13">
    <location>
        <position position="191"/>
    </location>
    <ligand>
        <name>sn-glycerol 3-phosphate</name>
        <dbReference type="ChEBI" id="CHEBI:57597"/>
    </ligand>
</feature>
<keyword evidence="3 13" id="KW-0521">NADP</keyword>
<name>A0A1I3FXX1_9FIRM</name>
<dbReference type="GO" id="GO:0046168">
    <property type="term" value="P:glycerol-3-phosphate catabolic process"/>
    <property type="evidence" value="ECO:0007669"/>
    <property type="project" value="InterPro"/>
</dbReference>
<evidence type="ECO:0000256" key="8">
    <source>
        <dbReference type="ARBA" id="ARBA00023264"/>
    </source>
</evidence>
<dbReference type="GO" id="GO:0006650">
    <property type="term" value="P:glycerophospholipid metabolic process"/>
    <property type="evidence" value="ECO:0007669"/>
    <property type="project" value="UniProtKB-UniRule"/>
</dbReference>
<dbReference type="InterPro" id="IPR006168">
    <property type="entry name" value="G3P_DH_NAD-dep"/>
</dbReference>
<feature type="binding site" evidence="13">
    <location>
        <position position="34"/>
    </location>
    <ligand>
        <name>NADPH</name>
        <dbReference type="ChEBI" id="CHEBI:57783"/>
    </ligand>
</feature>
<keyword evidence="13" id="KW-0547">Nucleotide-binding</keyword>
<organism evidence="20 21">
    <name type="scientific">Tindallia magadiensis</name>
    <dbReference type="NCBI Taxonomy" id="69895"/>
    <lineage>
        <taxon>Bacteria</taxon>
        <taxon>Bacillati</taxon>
        <taxon>Bacillota</taxon>
        <taxon>Clostridia</taxon>
        <taxon>Peptostreptococcales</taxon>
        <taxon>Tindalliaceae</taxon>
        <taxon>Tindallia</taxon>
    </lineage>
</organism>
<dbReference type="Gene3D" id="3.40.50.720">
    <property type="entry name" value="NAD(P)-binding Rossmann-like Domain"/>
    <property type="match status" value="1"/>
</dbReference>
<dbReference type="PROSITE" id="PS00957">
    <property type="entry name" value="NAD_G3PDH"/>
    <property type="match status" value="1"/>
</dbReference>
<sequence>MNSYQVTILGAGSWGTALATVLNQNGHNVKLWMRNEDQKEIILKNRVNHAYLPDVLLSEKIYPETNINSALKDAKVIIIAIPTQQIRSVLRENKDLFPENALIINVSKGIEKNTYFTISRIIKEELGDYDYCVVSGPSHAEEVAMKLPTTLVAASSRRVLAEKAQNMFMNEYLRVYTNPDVTGVELAGALKNVIAFGAGVIDGIGYGDNAKAALMTRGITEMARLGSVMGASLNTFAGLSGIGDLIVTCTSMHSRNRRAGILVGQGKSMDKALEEVGMVVEGVSTAQAVYELGKKYQIDLPITSAIYQVLYKNQNVEEAVLNLMTRSKKNEMEEIVEYRPVEWDM</sequence>
<dbReference type="Gene3D" id="1.10.1040.10">
    <property type="entry name" value="N-(1-d-carboxylethyl)-l-norvaline Dehydrogenase, domain 2"/>
    <property type="match status" value="1"/>
</dbReference>
<feature type="binding site" evidence="13">
    <location>
        <position position="108"/>
    </location>
    <ligand>
        <name>sn-glycerol 3-phosphate</name>
        <dbReference type="ChEBI" id="CHEBI:57597"/>
    </ligand>
</feature>
<dbReference type="InterPro" id="IPR006109">
    <property type="entry name" value="G3P_DH_NAD-dep_C"/>
</dbReference>
<feature type="binding site" evidence="13">
    <location>
        <position position="281"/>
    </location>
    <ligand>
        <name>NADPH</name>
        <dbReference type="ChEBI" id="CHEBI:57783"/>
    </ligand>
</feature>
<feature type="binding site" evidence="13">
    <location>
        <position position="140"/>
    </location>
    <ligand>
        <name>NADPH</name>
        <dbReference type="ChEBI" id="CHEBI:57783"/>
    </ligand>
</feature>
<accession>A0A1I3FXX1</accession>
<dbReference type="GO" id="GO:0051287">
    <property type="term" value="F:NAD binding"/>
    <property type="evidence" value="ECO:0007669"/>
    <property type="project" value="InterPro"/>
</dbReference>
<evidence type="ECO:0000256" key="7">
    <source>
        <dbReference type="ARBA" id="ARBA00023209"/>
    </source>
</evidence>
<evidence type="ECO:0000256" key="17">
    <source>
        <dbReference type="RuleBase" id="RU000437"/>
    </source>
</evidence>
<feature type="binding site" evidence="16">
    <location>
        <position position="140"/>
    </location>
    <ligand>
        <name>NAD(+)</name>
        <dbReference type="ChEBI" id="CHEBI:57540"/>
    </ligand>
</feature>
<feature type="binding site" evidence="13">
    <location>
        <position position="256"/>
    </location>
    <ligand>
        <name>sn-glycerol 3-phosphate</name>
        <dbReference type="ChEBI" id="CHEBI:57597"/>
    </ligand>
</feature>
<feature type="binding site" evidence="15">
    <location>
        <position position="108"/>
    </location>
    <ligand>
        <name>substrate</name>
    </ligand>
</feature>
<evidence type="ECO:0000256" key="16">
    <source>
        <dbReference type="PIRSR" id="PIRSR000114-3"/>
    </source>
</evidence>
<dbReference type="PRINTS" id="PR00077">
    <property type="entry name" value="GPDHDRGNASE"/>
</dbReference>